<dbReference type="PANTHER" id="PTHR37312">
    <property type="entry name" value="MEMBRANE-BOUND ACYLTRANSFERASE YKRP-RELATED"/>
    <property type="match status" value="1"/>
</dbReference>
<keyword evidence="1" id="KW-1133">Transmembrane helix</keyword>
<dbReference type="GO" id="GO:0016747">
    <property type="term" value="F:acyltransferase activity, transferring groups other than amino-acyl groups"/>
    <property type="evidence" value="ECO:0007669"/>
    <property type="project" value="InterPro"/>
</dbReference>
<feature type="transmembrane region" description="Helical" evidence="1">
    <location>
        <begin position="36"/>
        <end position="52"/>
    </location>
</feature>
<feature type="transmembrane region" description="Helical" evidence="1">
    <location>
        <begin position="104"/>
        <end position="122"/>
    </location>
</feature>
<feature type="transmembrane region" description="Helical" evidence="1">
    <location>
        <begin position="191"/>
        <end position="208"/>
    </location>
</feature>
<feature type="transmembrane region" description="Helical" evidence="1">
    <location>
        <begin position="248"/>
        <end position="267"/>
    </location>
</feature>
<feature type="transmembrane region" description="Helical" evidence="1">
    <location>
        <begin position="158"/>
        <end position="179"/>
    </location>
</feature>
<feature type="transmembrane region" description="Helical" evidence="1">
    <location>
        <begin position="12"/>
        <end position="30"/>
    </location>
</feature>
<dbReference type="Pfam" id="PF01757">
    <property type="entry name" value="Acyl_transf_3"/>
    <property type="match status" value="1"/>
</dbReference>
<keyword evidence="1" id="KW-0812">Transmembrane</keyword>
<dbReference type="AlphaFoldDB" id="A0A7K0GW08"/>
<dbReference type="PANTHER" id="PTHR37312:SF1">
    <property type="entry name" value="MEMBRANE-BOUND ACYLTRANSFERASE YKRP-RELATED"/>
    <property type="match status" value="1"/>
</dbReference>
<name>A0A7K0GW08_PARDI</name>
<dbReference type="EMBL" id="WKMY01000008">
    <property type="protein sequence ID" value="MRY94090.1"/>
    <property type="molecule type" value="Genomic_DNA"/>
</dbReference>
<dbReference type="Proteomes" id="UP000461276">
    <property type="component" value="Unassembled WGS sequence"/>
</dbReference>
<feature type="transmembrane region" description="Helical" evidence="1">
    <location>
        <begin position="273"/>
        <end position="292"/>
    </location>
</feature>
<dbReference type="InterPro" id="IPR052734">
    <property type="entry name" value="Nod_factor_acetyltransferase"/>
</dbReference>
<evidence type="ECO:0000256" key="1">
    <source>
        <dbReference type="SAM" id="Phobius"/>
    </source>
</evidence>
<keyword evidence="1" id="KW-0472">Membrane</keyword>
<feature type="transmembrane region" description="Helical" evidence="1">
    <location>
        <begin position="220"/>
        <end position="241"/>
    </location>
</feature>
<evidence type="ECO:0000313" key="3">
    <source>
        <dbReference type="EMBL" id="MRY94090.1"/>
    </source>
</evidence>
<feature type="transmembrane region" description="Helical" evidence="1">
    <location>
        <begin position="64"/>
        <end position="84"/>
    </location>
</feature>
<evidence type="ECO:0000313" key="4">
    <source>
        <dbReference type="Proteomes" id="UP000461276"/>
    </source>
</evidence>
<evidence type="ECO:0000259" key="2">
    <source>
        <dbReference type="Pfam" id="PF01757"/>
    </source>
</evidence>
<protein>
    <submittedName>
        <fullName evidence="3">Acyltransferase family protein</fullName>
    </submittedName>
</protein>
<reference evidence="3 4" key="1">
    <citation type="journal article" date="2019" name="Nat. Med.">
        <title>A library of human gut bacterial isolates paired with longitudinal multiomics data enables mechanistic microbiome research.</title>
        <authorList>
            <person name="Poyet M."/>
            <person name="Groussin M."/>
            <person name="Gibbons S.M."/>
            <person name="Avila-Pacheco J."/>
            <person name="Jiang X."/>
            <person name="Kearney S.M."/>
            <person name="Perrotta A.R."/>
            <person name="Berdy B."/>
            <person name="Zhao S."/>
            <person name="Lieberman T.D."/>
            <person name="Swanson P.K."/>
            <person name="Smith M."/>
            <person name="Roesemann S."/>
            <person name="Alexander J.E."/>
            <person name="Rich S.A."/>
            <person name="Livny J."/>
            <person name="Vlamakis H."/>
            <person name="Clish C."/>
            <person name="Bullock K."/>
            <person name="Deik A."/>
            <person name="Scott J."/>
            <person name="Pierce K.A."/>
            <person name="Xavier R.J."/>
            <person name="Alm E.J."/>
        </authorList>
    </citation>
    <scope>NUCLEOTIDE SEQUENCE [LARGE SCALE GENOMIC DNA]</scope>
    <source>
        <strain evidence="3 4">BIOML-A9</strain>
    </source>
</reference>
<feature type="domain" description="Acyltransferase 3" evidence="2">
    <location>
        <begin position="8"/>
        <end position="292"/>
    </location>
</feature>
<keyword evidence="3" id="KW-0012">Acyltransferase</keyword>
<accession>A0A7K0GW08</accession>
<organism evidence="3 4">
    <name type="scientific">Parabacteroides distasonis</name>
    <dbReference type="NCBI Taxonomy" id="823"/>
    <lineage>
        <taxon>Bacteria</taxon>
        <taxon>Pseudomonadati</taxon>
        <taxon>Bacteroidota</taxon>
        <taxon>Bacteroidia</taxon>
        <taxon>Bacteroidales</taxon>
        <taxon>Tannerellaceae</taxon>
        <taxon>Parabacteroides</taxon>
    </lineage>
</organism>
<feature type="transmembrane region" description="Helical" evidence="1">
    <location>
        <begin position="131"/>
        <end position="152"/>
    </location>
</feature>
<dbReference type="RefSeq" id="WP_154395216.1">
    <property type="nucleotide sequence ID" value="NZ_WKMY01000008.1"/>
</dbReference>
<proteinExistence type="predicted"/>
<gene>
    <name evidence="3" type="ORF">GKD67_12825</name>
</gene>
<keyword evidence="3" id="KW-0808">Transferase</keyword>
<sequence length="308" mass="35302">MSEKVRYDNIDVARGLAMLVIIQWHVVGMHTTWTDGWVMPIFFIIMGVFYKQESSFKVMAIKKLNTIVIPMAFFSVPMFIISIFEKGFMTTLLKVANPYSMIHGVSWFFICTLWCYVINYILHKYIHNSKLLFLAMIVLSAVSYYITSTYSFHGHKLVLPLFCSTALTAMGYLAIGEFVRKYFLYRGGNSILLIITGLCIVVIIPSGIQDNYWNHYEDNWLKLLLVGAIESLALIQFCSYLPKQLAIIGKFSLLILLIHPYIVLAISPLHLNIWLSYGIVTLTTILVSFLLFKYLPQICGFKPLIKLS</sequence>
<dbReference type="InterPro" id="IPR002656">
    <property type="entry name" value="Acyl_transf_3_dom"/>
</dbReference>
<comment type="caution">
    <text evidence="3">The sequence shown here is derived from an EMBL/GenBank/DDBJ whole genome shotgun (WGS) entry which is preliminary data.</text>
</comment>